<dbReference type="InterPro" id="IPR005123">
    <property type="entry name" value="Oxoglu/Fe-dep_dioxygenase_dom"/>
</dbReference>
<evidence type="ECO:0000256" key="21">
    <source>
        <dbReference type="ARBA" id="ARBA00052800"/>
    </source>
</evidence>
<evidence type="ECO:0000256" key="20">
    <source>
        <dbReference type="ARBA" id="ARBA00052627"/>
    </source>
</evidence>
<evidence type="ECO:0000256" key="26">
    <source>
        <dbReference type="ARBA" id="ARBA00077989"/>
    </source>
</evidence>
<comment type="similarity">
    <text evidence="4">Belongs to the alkB family.</text>
</comment>
<comment type="catalytic activity">
    <reaction evidence="15">
        <text>a 1,N(6)-etheno-2'-deoxyadenosine in single-stranded DNA + 2-oxoglutarate + O2 + H2O = a 2'-deoxyadenosine in single-stranded DNA + glyoxal + succinate + CO2</text>
        <dbReference type="Rhea" id="RHEA:70459"/>
        <dbReference type="Rhea" id="RHEA-COMP:17896"/>
        <dbReference type="Rhea" id="RHEA-COMP:17904"/>
        <dbReference type="ChEBI" id="CHEBI:15377"/>
        <dbReference type="ChEBI" id="CHEBI:15379"/>
        <dbReference type="ChEBI" id="CHEBI:16526"/>
        <dbReference type="ChEBI" id="CHEBI:16810"/>
        <dbReference type="ChEBI" id="CHEBI:30031"/>
        <dbReference type="ChEBI" id="CHEBI:34779"/>
        <dbReference type="ChEBI" id="CHEBI:90615"/>
        <dbReference type="ChEBI" id="CHEBI:189583"/>
    </reaction>
    <physiologicalReaction direction="left-to-right" evidence="15">
        <dbReference type="Rhea" id="RHEA:70460"/>
    </physiologicalReaction>
</comment>
<dbReference type="GO" id="GO:0051747">
    <property type="term" value="F:cytosine C-5 DNA demethylase activity"/>
    <property type="evidence" value="ECO:0007669"/>
    <property type="project" value="TreeGrafter"/>
</dbReference>
<feature type="domain" description="Fe2OG dioxygenase" evidence="29">
    <location>
        <begin position="150"/>
        <end position="255"/>
    </location>
</feature>
<dbReference type="PROSITE" id="PS51471">
    <property type="entry name" value="FE2OG_OXY"/>
    <property type="match status" value="1"/>
</dbReference>
<dbReference type="OrthoDB" id="445341at2759"/>
<dbReference type="InterPro" id="IPR032852">
    <property type="entry name" value="ALKBH2"/>
</dbReference>
<comment type="catalytic activity">
    <reaction evidence="18">
        <text>a 1,N(2)-etheno-2'-deoxyguanosine in double-stranded DNA + 2-oxoglutarate + O2 + H2O = a 2'-deoxyguanosine in double-stranded DNA + glyoxal + succinate + CO2</text>
        <dbReference type="Rhea" id="RHEA:70487"/>
        <dbReference type="Rhea" id="RHEA-COMP:17910"/>
        <dbReference type="Rhea" id="RHEA-COMP:17912"/>
        <dbReference type="ChEBI" id="CHEBI:15377"/>
        <dbReference type="ChEBI" id="CHEBI:15379"/>
        <dbReference type="ChEBI" id="CHEBI:16526"/>
        <dbReference type="ChEBI" id="CHEBI:16810"/>
        <dbReference type="ChEBI" id="CHEBI:30031"/>
        <dbReference type="ChEBI" id="CHEBI:34779"/>
        <dbReference type="ChEBI" id="CHEBI:85445"/>
        <dbReference type="ChEBI" id="CHEBI:189586"/>
    </reaction>
    <physiologicalReaction direction="left-to-right" evidence="18">
        <dbReference type="Rhea" id="RHEA:70488"/>
    </physiologicalReaction>
</comment>
<evidence type="ECO:0000256" key="10">
    <source>
        <dbReference type="ARBA" id="ARBA00023004"/>
    </source>
</evidence>
<feature type="binding site" evidence="28">
    <location>
        <position position="252"/>
    </location>
    <ligand>
        <name>2-oxoglutarate</name>
        <dbReference type="ChEBI" id="CHEBI:16810"/>
    </ligand>
</feature>
<evidence type="ECO:0000256" key="11">
    <source>
        <dbReference type="ARBA" id="ARBA00023204"/>
    </source>
</evidence>
<comment type="catalytic activity">
    <reaction evidence="21">
        <text>an N(1)-methyl-2'-deoxyadenosine in double-stranded DNA + 2-oxoglutarate + O2 = a 2'-deoxyadenosine in double-stranded DNA + formaldehyde + succinate + CO2 + H(+)</text>
        <dbReference type="Rhea" id="RHEA:70443"/>
        <dbReference type="Rhea" id="RHEA-COMP:14236"/>
        <dbReference type="Rhea" id="RHEA-COMP:17897"/>
        <dbReference type="ChEBI" id="CHEBI:15378"/>
        <dbReference type="ChEBI" id="CHEBI:15379"/>
        <dbReference type="ChEBI" id="CHEBI:16526"/>
        <dbReference type="ChEBI" id="CHEBI:16810"/>
        <dbReference type="ChEBI" id="CHEBI:16842"/>
        <dbReference type="ChEBI" id="CHEBI:30031"/>
        <dbReference type="ChEBI" id="CHEBI:90615"/>
        <dbReference type="ChEBI" id="CHEBI:139096"/>
    </reaction>
    <physiologicalReaction direction="left-to-right" evidence="21">
        <dbReference type="Rhea" id="RHEA:70444"/>
    </physiologicalReaction>
</comment>
<evidence type="ECO:0000313" key="31">
    <source>
        <dbReference type="Proteomes" id="UP001046870"/>
    </source>
</evidence>
<evidence type="ECO:0000256" key="23">
    <source>
        <dbReference type="ARBA" id="ARBA00062909"/>
    </source>
</evidence>
<proteinExistence type="inferred from homology"/>
<evidence type="ECO:0000256" key="5">
    <source>
        <dbReference type="ARBA" id="ARBA00022723"/>
    </source>
</evidence>
<dbReference type="InterPro" id="IPR027450">
    <property type="entry name" value="AlkB-like"/>
</dbReference>
<evidence type="ECO:0000313" key="30">
    <source>
        <dbReference type="EMBL" id="KAG7480877.1"/>
    </source>
</evidence>
<comment type="catalytic activity">
    <reaction evidence="19">
        <text>a 3,N(4)-etheno-2'-deoxycytidine in single-stranded DNA + 2-oxoglutarate + O2 + H2O = a 2'-deoxycytidine in single-stranded DNA + glyoxal + succinate + CO2</text>
        <dbReference type="Rhea" id="RHEA:70471"/>
        <dbReference type="Rhea" id="RHEA-COMP:12846"/>
        <dbReference type="Rhea" id="RHEA-COMP:17906"/>
        <dbReference type="ChEBI" id="CHEBI:15377"/>
        <dbReference type="ChEBI" id="CHEBI:15379"/>
        <dbReference type="ChEBI" id="CHEBI:16526"/>
        <dbReference type="ChEBI" id="CHEBI:16810"/>
        <dbReference type="ChEBI" id="CHEBI:30031"/>
        <dbReference type="ChEBI" id="CHEBI:34779"/>
        <dbReference type="ChEBI" id="CHEBI:85452"/>
        <dbReference type="ChEBI" id="CHEBI:189585"/>
    </reaction>
    <physiologicalReaction direction="left-to-right" evidence="19">
        <dbReference type="Rhea" id="RHEA:70472"/>
    </physiologicalReaction>
</comment>
<feature type="binding site" evidence="28">
    <location>
        <position position="250"/>
    </location>
    <ligand>
        <name>2-oxoglutarate</name>
        <dbReference type="ChEBI" id="CHEBI:16810"/>
    </ligand>
</feature>
<evidence type="ECO:0000256" key="22">
    <source>
        <dbReference type="ARBA" id="ARBA00053025"/>
    </source>
</evidence>
<evidence type="ECO:0000256" key="28">
    <source>
        <dbReference type="PIRSR" id="PIRSR632852-1"/>
    </source>
</evidence>
<comment type="subunit">
    <text evidence="23">Interacts with PCNA homotrimer; this interaction is enhanced during the S-phase of the cell cycle. Interacts with nucleolar proteins NCL, UBTF and NPM1. Interacts with XRCC5-XRCC6 heterodimer.</text>
</comment>
<feature type="binding site" evidence="28">
    <location>
        <position position="169"/>
    </location>
    <ligand>
        <name>2-oxoglutarate</name>
        <dbReference type="ChEBI" id="CHEBI:16810"/>
    </ligand>
</feature>
<dbReference type="EMBL" id="JAFDVH010000004">
    <property type="protein sequence ID" value="KAG7480877.1"/>
    <property type="molecule type" value="Genomic_DNA"/>
</dbReference>
<feature type="binding site" evidence="28">
    <location>
        <position position="234"/>
    </location>
    <ligand>
        <name>2-oxoglutarate</name>
        <dbReference type="ChEBI" id="CHEBI:16810"/>
    </ligand>
</feature>
<evidence type="ECO:0000256" key="4">
    <source>
        <dbReference type="ARBA" id="ARBA00007879"/>
    </source>
</evidence>
<evidence type="ECO:0000256" key="15">
    <source>
        <dbReference type="ARBA" id="ARBA00051189"/>
    </source>
</evidence>
<dbReference type="InterPro" id="IPR037151">
    <property type="entry name" value="AlkB-like_sf"/>
</dbReference>
<keyword evidence="7" id="KW-0460">Magnesium</keyword>
<feature type="binding site" evidence="28">
    <location>
        <begin position="100"/>
        <end position="102"/>
    </location>
    <ligand>
        <name>substrate</name>
    </ligand>
</feature>
<protein>
    <recommendedName>
        <fullName evidence="25">DNA oxidative demethylase ALKBH2</fullName>
        <ecNumber evidence="24">1.14.11.33</ecNumber>
    </recommendedName>
    <alternativeName>
        <fullName evidence="26">Alkylated DNA repair protein alkB homolog 2</fullName>
    </alternativeName>
    <alternativeName>
        <fullName evidence="27">Alpha-ketoglutarate-dependent dioxygenase alkB homolog 2</fullName>
    </alternativeName>
</protein>
<dbReference type="PANTHER" id="PTHR31573">
    <property type="entry name" value="ALPHA-KETOGLUTARATE-DEPENDENT DIOXYGENASE ALKB HOMOLOG 2"/>
    <property type="match status" value="1"/>
</dbReference>
<dbReference type="Pfam" id="PF13532">
    <property type="entry name" value="2OG-FeII_Oxy_2"/>
    <property type="match status" value="1"/>
</dbReference>
<dbReference type="PANTHER" id="PTHR31573:SF1">
    <property type="entry name" value="DNA OXIDATIVE DEMETHYLASE ALKBH2"/>
    <property type="match status" value="1"/>
</dbReference>
<evidence type="ECO:0000259" key="29">
    <source>
        <dbReference type="PROSITE" id="PS51471"/>
    </source>
</evidence>
<keyword evidence="11" id="KW-0234">DNA repair</keyword>
<comment type="catalytic activity">
    <reaction evidence="17">
        <text>a 3,N(4)-etheno-2'-deoxycytidine in double-stranded DNA + 2-oxoglutarate + O2 + H2O = a 2'-deoxycytidine in double-stranded DNA + glyoxal + succinate + CO2</text>
        <dbReference type="Rhea" id="RHEA:70467"/>
        <dbReference type="Rhea" id="RHEA-COMP:17070"/>
        <dbReference type="Rhea" id="RHEA-COMP:17905"/>
        <dbReference type="ChEBI" id="CHEBI:15377"/>
        <dbReference type="ChEBI" id="CHEBI:15379"/>
        <dbReference type="ChEBI" id="CHEBI:16526"/>
        <dbReference type="ChEBI" id="CHEBI:16810"/>
        <dbReference type="ChEBI" id="CHEBI:30031"/>
        <dbReference type="ChEBI" id="CHEBI:34779"/>
        <dbReference type="ChEBI" id="CHEBI:85452"/>
        <dbReference type="ChEBI" id="CHEBI:189585"/>
    </reaction>
    <physiologicalReaction direction="left-to-right" evidence="17">
        <dbReference type="Rhea" id="RHEA:70468"/>
    </physiologicalReaction>
</comment>
<dbReference type="Proteomes" id="UP001046870">
    <property type="component" value="Chromosome 4"/>
</dbReference>
<keyword evidence="8" id="KW-0223">Dioxygenase</keyword>
<evidence type="ECO:0000256" key="3">
    <source>
        <dbReference type="ARBA" id="ARBA00004642"/>
    </source>
</evidence>
<evidence type="ECO:0000256" key="13">
    <source>
        <dbReference type="ARBA" id="ARBA00051010"/>
    </source>
</evidence>
<dbReference type="GO" id="GO:0005730">
    <property type="term" value="C:nucleolus"/>
    <property type="evidence" value="ECO:0007669"/>
    <property type="project" value="UniProtKB-SubCell"/>
</dbReference>
<dbReference type="GO" id="GO:0035516">
    <property type="term" value="F:broad specificity oxidative DNA demethylase activity"/>
    <property type="evidence" value="ECO:0007669"/>
    <property type="project" value="UniProtKB-EC"/>
</dbReference>
<gene>
    <name evidence="30" type="ORF">MATL_G00060790</name>
</gene>
<keyword evidence="10" id="KW-0408">Iron</keyword>
<feature type="binding site" evidence="28">
    <location>
        <position position="159"/>
    </location>
    <ligand>
        <name>2-oxoglutarate</name>
        <dbReference type="ChEBI" id="CHEBI:16810"/>
    </ligand>
</feature>
<evidence type="ECO:0000256" key="1">
    <source>
        <dbReference type="ARBA" id="ARBA00001954"/>
    </source>
</evidence>
<feature type="binding site" evidence="28">
    <location>
        <position position="246"/>
    </location>
    <ligand>
        <name>2-oxoglutarate</name>
        <dbReference type="ChEBI" id="CHEBI:16810"/>
    </ligand>
</feature>
<comment type="catalytic activity">
    <reaction evidence="13">
        <text>an N(1)-methyl-2'-deoxyadenosine in single-stranded DNA + 2-oxoglutarate + O2 = a 2'-deoxyadenosine in single-stranded DNA + formaldehyde + succinate + CO2 + H(+)</text>
        <dbReference type="Rhea" id="RHEA:70447"/>
        <dbReference type="Rhea" id="RHEA-COMP:17895"/>
        <dbReference type="Rhea" id="RHEA-COMP:17896"/>
        <dbReference type="ChEBI" id="CHEBI:15378"/>
        <dbReference type="ChEBI" id="CHEBI:15379"/>
        <dbReference type="ChEBI" id="CHEBI:16526"/>
        <dbReference type="ChEBI" id="CHEBI:16810"/>
        <dbReference type="ChEBI" id="CHEBI:16842"/>
        <dbReference type="ChEBI" id="CHEBI:30031"/>
        <dbReference type="ChEBI" id="CHEBI:90615"/>
        <dbReference type="ChEBI" id="CHEBI:139096"/>
    </reaction>
    <physiologicalReaction direction="left-to-right" evidence="13">
        <dbReference type="Rhea" id="RHEA:70448"/>
    </physiologicalReaction>
</comment>
<keyword evidence="9" id="KW-0560">Oxidoreductase</keyword>
<dbReference type="GO" id="GO:0005654">
    <property type="term" value="C:nucleoplasm"/>
    <property type="evidence" value="ECO:0007669"/>
    <property type="project" value="UniProtKB-SubCell"/>
</dbReference>
<sequence>MDPFVTQTRKRIEVLEESTHGETEHQRKKFKVCENEEEEEEDTFITAEFSHPLPWQKIEAEGLDCDYALLFSKDEADRLFKQLEEEVEYFTGEKAQVRVFGKLYSVPRKQATYGNPGLMYSFSGVRLLARPWTPTVEYIRDSVTKATGRTFNFVLVNRYKDGNDHMGEHRDDEKELDPGSPIASVSFGAARDFVFRHRDTRGQRPRRPIDPVKLVLAHGSLLLMNQPTNTYWYHSLPARKRILTPRVNLTFRNVIQDSKS</sequence>
<evidence type="ECO:0000256" key="7">
    <source>
        <dbReference type="ARBA" id="ARBA00022842"/>
    </source>
</evidence>
<dbReference type="FunFam" id="2.60.120.590:FF:000004">
    <property type="entry name" value="DNA oxidative demethylase ALKBH2"/>
    <property type="match status" value="1"/>
</dbReference>
<evidence type="ECO:0000256" key="25">
    <source>
        <dbReference type="ARBA" id="ARBA00072134"/>
    </source>
</evidence>
<comment type="caution">
    <text evidence="30">The sequence shown here is derived from an EMBL/GenBank/DDBJ whole genome shotgun (WGS) entry which is preliminary data.</text>
</comment>
<keyword evidence="12" id="KW-0539">Nucleus</keyword>
<evidence type="ECO:0000256" key="14">
    <source>
        <dbReference type="ARBA" id="ARBA00051165"/>
    </source>
</evidence>
<comment type="catalytic activity">
    <reaction evidence="16">
        <text>an N(3)-methyl-2'-deoxycytidine in double-stranded DNA + 2-oxoglutarate + O2 = a 2'-deoxycytidine in double-stranded DNA + formaldehyde + succinate + CO2 + H(+)</text>
        <dbReference type="Rhea" id="RHEA:70439"/>
        <dbReference type="Rhea" id="RHEA-COMP:14237"/>
        <dbReference type="Rhea" id="RHEA-COMP:17070"/>
        <dbReference type="ChEBI" id="CHEBI:15378"/>
        <dbReference type="ChEBI" id="CHEBI:15379"/>
        <dbReference type="ChEBI" id="CHEBI:16526"/>
        <dbReference type="ChEBI" id="CHEBI:16810"/>
        <dbReference type="ChEBI" id="CHEBI:16842"/>
        <dbReference type="ChEBI" id="CHEBI:30031"/>
        <dbReference type="ChEBI" id="CHEBI:85452"/>
        <dbReference type="ChEBI" id="CHEBI:139075"/>
    </reaction>
    <physiologicalReaction direction="left-to-right" evidence="16">
        <dbReference type="Rhea" id="RHEA:70440"/>
    </physiologicalReaction>
</comment>
<evidence type="ECO:0000256" key="27">
    <source>
        <dbReference type="ARBA" id="ARBA00081727"/>
    </source>
</evidence>
<comment type="catalytic activity">
    <reaction evidence="14">
        <text>an N(3)-methyl-2'-deoxycytidine in single-stranded DNA + 2-oxoglutarate + O2 = a 2'-deoxycytidine in single-stranded DNA + formaldehyde + succinate + CO2 + H(+)</text>
        <dbReference type="Rhea" id="RHEA:70435"/>
        <dbReference type="Rhea" id="RHEA-COMP:12846"/>
        <dbReference type="Rhea" id="RHEA-COMP:17894"/>
        <dbReference type="ChEBI" id="CHEBI:15378"/>
        <dbReference type="ChEBI" id="CHEBI:15379"/>
        <dbReference type="ChEBI" id="CHEBI:16526"/>
        <dbReference type="ChEBI" id="CHEBI:16810"/>
        <dbReference type="ChEBI" id="CHEBI:16842"/>
        <dbReference type="ChEBI" id="CHEBI:30031"/>
        <dbReference type="ChEBI" id="CHEBI:85452"/>
        <dbReference type="ChEBI" id="CHEBI:139075"/>
    </reaction>
    <physiologicalReaction direction="left-to-right" evidence="14">
        <dbReference type="Rhea" id="RHEA:70436"/>
    </physiologicalReaction>
</comment>
<name>A0A9D3Q8M0_MEGAT</name>
<evidence type="ECO:0000256" key="16">
    <source>
        <dbReference type="ARBA" id="ARBA00051376"/>
    </source>
</evidence>
<evidence type="ECO:0000256" key="2">
    <source>
        <dbReference type="ARBA" id="ARBA00004604"/>
    </source>
</evidence>
<dbReference type="GO" id="GO:0006307">
    <property type="term" value="P:DNA alkylation repair"/>
    <property type="evidence" value="ECO:0007669"/>
    <property type="project" value="UniProtKB-ARBA"/>
</dbReference>
<evidence type="ECO:0000256" key="18">
    <source>
        <dbReference type="ARBA" id="ARBA00051755"/>
    </source>
</evidence>
<evidence type="ECO:0000256" key="24">
    <source>
        <dbReference type="ARBA" id="ARBA00066725"/>
    </source>
</evidence>
<dbReference type="GO" id="GO:0008198">
    <property type="term" value="F:ferrous iron binding"/>
    <property type="evidence" value="ECO:0007669"/>
    <property type="project" value="TreeGrafter"/>
</dbReference>
<dbReference type="EC" id="1.14.11.33" evidence="24"/>
<evidence type="ECO:0000256" key="6">
    <source>
        <dbReference type="ARBA" id="ARBA00022763"/>
    </source>
</evidence>
<reference evidence="30" key="1">
    <citation type="submission" date="2021-01" db="EMBL/GenBank/DDBJ databases">
        <authorList>
            <person name="Zahm M."/>
            <person name="Roques C."/>
            <person name="Cabau C."/>
            <person name="Klopp C."/>
            <person name="Donnadieu C."/>
            <person name="Jouanno E."/>
            <person name="Lampietro C."/>
            <person name="Louis A."/>
            <person name="Herpin A."/>
            <person name="Echchiki A."/>
            <person name="Berthelot C."/>
            <person name="Parey E."/>
            <person name="Roest-Crollius H."/>
            <person name="Braasch I."/>
            <person name="Postlethwait J."/>
            <person name="Bobe J."/>
            <person name="Montfort J."/>
            <person name="Bouchez O."/>
            <person name="Begum T."/>
            <person name="Mejri S."/>
            <person name="Adams A."/>
            <person name="Chen W.-J."/>
            <person name="Guiguen Y."/>
        </authorList>
    </citation>
    <scope>NUCLEOTIDE SEQUENCE</scope>
    <source>
        <strain evidence="30">YG-15Mar2019-1</strain>
        <tissue evidence="30">Brain</tissue>
    </source>
</reference>
<comment type="catalytic activity">
    <reaction evidence="22">
        <text>a methylated nucleobase within DNA + 2-oxoglutarate + O2 = a nucleobase within DNA + formaldehyde + succinate + CO2</text>
        <dbReference type="Rhea" id="RHEA:30299"/>
        <dbReference type="Rhea" id="RHEA-COMP:12192"/>
        <dbReference type="Rhea" id="RHEA-COMP:12193"/>
        <dbReference type="ChEBI" id="CHEBI:15379"/>
        <dbReference type="ChEBI" id="CHEBI:16526"/>
        <dbReference type="ChEBI" id="CHEBI:16810"/>
        <dbReference type="ChEBI" id="CHEBI:16842"/>
        <dbReference type="ChEBI" id="CHEBI:30031"/>
        <dbReference type="ChEBI" id="CHEBI:32875"/>
        <dbReference type="ChEBI" id="CHEBI:64428"/>
        <dbReference type="EC" id="1.14.11.33"/>
    </reaction>
    <physiologicalReaction direction="left-to-right" evidence="22">
        <dbReference type="Rhea" id="RHEA:30300"/>
    </physiologicalReaction>
</comment>
<comment type="cofactor">
    <cofactor evidence="1">
        <name>Fe(2+)</name>
        <dbReference type="ChEBI" id="CHEBI:29033"/>
    </cofactor>
</comment>
<dbReference type="SUPFAM" id="SSF51197">
    <property type="entry name" value="Clavaminate synthase-like"/>
    <property type="match status" value="1"/>
</dbReference>
<organism evidence="30 31">
    <name type="scientific">Megalops atlanticus</name>
    <name type="common">Tarpon</name>
    <name type="synonym">Clupea gigantea</name>
    <dbReference type="NCBI Taxonomy" id="7932"/>
    <lineage>
        <taxon>Eukaryota</taxon>
        <taxon>Metazoa</taxon>
        <taxon>Chordata</taxon>
        <taxon>Craniata</taxon>
        <taxon>Vertebrata</taxon>
        <taxon>Euteleostomi</taxon>
        <taxon>Actinopterygii</taxon>
        <taxon>Neopterygii</taxon>
        <taxon>Teleostei</taxon>
        <taxon>Elopiformes</taxon>
        <taxon>Megalopidae</taxon>
        <taxon>Megalops</taxon>
    </lineage>
</organism>
<dbReference type="AlphaFoldDB" id="A0A9D3Q8M0"/>
<feature type="binding site" evidence="28">
    <location>
        <position position="157"/>
    </location>
    <ligand>
        <name>2-oxoglutarate</name>
        <dbReference type="ChEBI" id="CHEBI:16810"/>
    </ligand>
</feature>
<comment type="catalytic activity">
    <reaction evidence="20">
        <text>a 1,N(6)-etheno-2'-deoxyadenosine in double-stranded DNA + 2-oxoglutarate + O2 + H2O = a 2'-deoxyadenosine in double-stranded DNA + glyoxal + succinate + CO2</text>
        <dbReference type="Rhea" id="RHEA:70463"/>
        <dbReference type="Rhea" id="RHEA-COMP:17897"/>
        <dbReference type="Rhea" id="RHEA-COMP:17903"/>
        <dbReference type="ChEBI" id="CHEBI:15377"/>
        <dbReference type="ChEBI" id="CHEBI:15379"/>
        <dbReference type="ChEBI" id="CHEBI:16526"/>
        <dbReference type="ChEBI" id="CHEBI:16810"/>
        <dbReference type="ChEBI" id="CHEBI:30031"/>
        <dbReference type="ChEBI" id="CHEBI:34779"/>
        <dbReference type="ChEBI" id="CHEBI:90615"/>
        <dbReference type="ChEBI" id="CHEBI:189583"/>
    </reaction>
    <physiologicalReaction direction="left-to-right" evidence="20">
        <dbReference type="Rhea" id="RHEA:70464"/>
    </physiologicalReaction>
</comment>
<evidence type="ECO:0000256" key="19">
    <source>
        <dbReference type="ARBA" id="ARBA00052597"/>
    </source>
</evidence>
<comment type="subcellular location">
    <subcellularLocation>
        <location evidence="2">Nucleus</location>
        <location evidence="2">Nucleolus</location>
    </subcellularLocation>
    <subcellularLocation>
        <location evidence="3">Nucleus</location>
        <location evidence="3">Nucleoplasm</location>
    </subcellularLocation>
</comment>
<evidence type="ECO:0000256" key="9">
    <source>
        <dbReference type="ARBA" id="ARBA00023002"/>
    </source>
</evidence>
<evidence type="ECO:0000256" key="12">
    <source>
        <dbReference type="ARBA" id="ARBA00023242"/>
    </source>
</evidence>
<dbReference type="Gene3D" id="2.60.120.590">
    <property type="entry name" value="Alpha-ketoglutarate-dependent dioxygenase AlkB-like"/>
    <property type="match status" value="1"/>
</dbReference>
<keyword evidence="6" id="KW-0227">DNA damage</keyword>
<evidence type="ECO:0000256" key="17">
    <source>
        <dbReference type="ARBA" id="ARBA00051434"/>
    </source>
</evidence>
<feature type="binding site" evidence="28">
    <location>
        <position position="172"/>
    </location>
    <ligand>
        <name>substrate</name>
    </ligand>
</feature>
<feature type="binding site" evidence="28">
    <location>
        <begin position="120"/>
        <end position="122"/>
    </location>
    <ligand>
        <name>substrate</name>
    </ligand>
</feature>
<keyword evidence="5" id="KW-0479">Metal-binding</keyword>
<accession>A0A9D3Q8M0</accession>
<keyword evidence="31" id="KW-1185">Reference proteome</keyword>
<evidence type="ECO:0000256" key="8">
    <source>
        <dbReference type="ARBA" id="ARBA00022964"/>
    </source>
</evidence>